<evidence type="ECO:0000259" key="3">
    <source>
        <dbReference type="Pfam" id="PF18890"/>
    </source>
</evidence>
<dbReference type="Pfam" id="PF18890">
    <property type="entry name" value="FANCL_d2"/>
    <property type="match status" value="1"/>
</dbReference>
<dbReference type="InterPro" id="IPR043898">
    <property type="entry name" value="FANCL_d2"/>
</dbReference>
<dbReference type="Gene3D" id="3.10.110.20">
    <property type="entry name" value="RWD domain-like"/>
    <property type="match status" value="1"/>
</dbReference>
<dbReference type="Proteomes" id="UP001491310">
    <property type="component" value="Unassembled WGS sequence"/>
</dbReference>
<dbReference type="CDD" id="cd23786">
    <property type="entry name" value="ELF_FANCL"/>
    <property type="match status" value="1"/>
</dbReference>
<evidence type="ECO:0000313" key="6">
    <source>
        <dbReference type="Proteomes" id="UP001491310"/>
    </source>
</evidence>
<gene>
    <name evidence="5" type="ORF">WJX75_003949</name>
</gene>
<feature type="domain" description="FANCL UBC-like" evidence="4">
    <location>
        <begin position="203"/>
        <end position="300"/>
    </location>
</feature>
<dbReference type="Pfam" id="PF09765">
    <property type="entry name" value="FANCL_d1"/>
    <property type="match status" value="1"/>
</dbReference>
<evidence type="ECO:0000259" key="1">
    <source>
        <dbReference type="Pfam" id="PF09765"/>
    </source>
</evidence>
<dbReference type="Gene3D" id="3.30.40.10">
    <property type="entry name" value="Zinc/RING finger domain, C3HC4 (zinc finger)"/>
    <property type="match status" value="1"/>
</dbReference>
<dbReference type="InterPro" id="IPR026850">
    <property type="entry name" value="FANCL_C"/>
</dbReference>
<dbReference type="PANTHER" id="PTHR13206">
    <property type="entry name" value="UBIQUITIN LIGASE PROTEIN PHF9 FANCONI ANEMIA GROUP L PROTEIN"/>
    <property type="match status" value="1"/>
</dbReference>
<proteinExistence type="predicted"/>
<comment type="caution">
    <text evidence="5">The sequence shown here is derived from an EMBL/GenBank/DDBJ whole genome shotgun (WGS) entry which is preliminary data.</text>
</comment>
<dbReference type="Gene3D" id="3.10.110.10">
    <property type="entry name" value="Ubiquitin Conjugating Enzyme"/>
    <property type="match status" value="1"/>
</dbReference>
<protein>
    <recommendedName>
        <fullName evidence="7">RING-type domain-containing protein</fullName>
    </recommendedName>
</protein>
<dbReference type="SMART" id="SM01197">
    <property type="entry name" value="FANCL_C"/>
    <property type="match status" value="1"/>
</dbReference>
<dbReference type="Pfam" id="PF11793">
    <property type="entry name" value="FANCL_C"/>
    <property type="match status" value="1"/>
</dbReference>
<dbReference type="SUPFAM" id="SSF57850">
    <property type="entry name" value="RING/U-box"/>
    <property type="match status" value="1"/>
</dbReference>
<dbReference type="InterPro" id="IPR019162">
    <property type="entry name" value="FancL_WD-rpt_cont_dom"/>
</dbReference>
<dbReference type="InterPro" id="IPR013083">
    <property type="entry name" value="Znf_RING/FYVE/PHD"/>
</dbReference>
<reference evidence="5 6" key="1">
    <citation type="journal article" date="2024" name="Nat. Commun.">
        <title>Phylogenomics reveals the evolutionary origins of lichenization in chlorophyte algae.</title>
        <authorList>
            <person name="Puginier C."/>
            <person name="Libourel C."/>
            <person name="Otte J."/>
            <person name="Skaloud P."/>
            <person name="Haon M."/>
            <person name="Grisel S."/>
            <person name="Petersen M."/>
            <person name="Berrin J.G."/>
            <person name="Delaux P.M."/>
            <person name="Dal Grande F."/>
            <person name="Keller J."/>
        </authorList>
    </citation>
    <scope>NUCLEOTIDE SEQUENCE [LARGE SCALE GENOMIC DNA]</scope>
    <source>
        <strain evidence="5 6">SAG 216-7</strain>
    </source>
</reference>
<name>A0ABR2YL01_9CHLO</name>
<evidence type="ECO:0008006" key="7">
    <source>
        <dbReference type="Google" id="ProtNLM"/>
    </source>
</evidence>
<dbReference type="InterPro" id="IPR043003">
    <property type="entry name" value="FANCL_d3_sf"/>
</dbReference>
<evidence type="ECO:0000259" key="4">
    <source>
        <dbReference type="Pfam" id="PF18891"/>
    </source>
</evidence>
<dbReference type="CDD" id="cd23832">
    <property type="entry name" value="DRWD-C_FANCL"/>
    <property type="match status" value="1"/>
</dbReference>
<dbReference type="EMBL" id="JALJOT010000009">
    <property type="protein sequence ID" value="KAK9907449.1"/>
    <property type="molecule type" value="Genomic_DNA"/>
</dbReference>
<feature type="domain" description="Fanconi anemia complex subunit FancL WD-repeat containing" evidence="1">
    <location>
        <begin position="1"/>
        <end position="96"/>
    </location>
</feature>
<dbReference type="CDD" id="cd16490">
    <property type="entry name" value="RING-CH-C4HC3_FANCL"/>
    <property type="match status" value="1"/>
</dbReference>
<organism evidence="5 6">
    <name type="scientific">Coccomyxa subellipsoidea</name>
    <dbReference type="NCBI Taxonomy" id="248742"/>
    <lineage>
        <taxon>Eukaryota</taxon>
        <taxon>Viridiplantae</taxon>
        <taxon>Chlorophyta</taxon>
        <taxon>core chlorophytes</taxon>
        <taxon>Trebouxiophyceae</taxon>
        <taxon>Trebouxiophyceae incertae sedis</taxon>
        <taxon>Coccomyxaceae</taxon>
        <taxon>Coccomyxa</taxon>
    </lineage>
</organism>
<feature type="domain" description="FANCL C-terminal" evidence="2">
    <location>
        <begin position="311"/>
        <end position="386"/>
    </location>
</feature>
<keyword evidence="6" id="KW-1185">Reference proteome</keyword>
<dbReference type="PANTHER" id="PTHR13206:SF0">
    <property type="entry name" value="E3 UBIQUITIN-PROTEIN LIGASE FANCL"/>
    <property type="match status" value="1"/>
</dbReference>
<dbReference type="CDD" id="cd23831">
    <property type="entry name" value="DRWD-N_FANCL"/>
    <property type="match status" value="1"/>
</dbReference>
<dbReference type="Pfam" id="PF18891">
    <property type="entry name" value="FANCL_d3"/>
    <property type="match status" value="1"/>
</dbReference>
<evidence type="ECO:0000259" key="2">
    <source>
        <dbReference type="Pfam" id="PF11793"/>
    </source>
</evidence>
<feature type="domain" description="FANCL UBC-like" evidence="3">
    <location>
        <begin position="110"/>
        <end position="198"/>
    </location>
</feature>
<dbReference type="InterPro" id="IPR016135">
    <property type="entry name" value="UBQ-conjugating_enzyme/RWD"/>
</dbReference>
<sequence length="387" mass="42671">MTTPAEIFPLVVPANEDGTAFEGFLTLPKAGSLRTALWMRLSDVPLSHKSLQGAKLECSRELSDLLEGCEDTIEARMGDSPDVTSFFLELRNILDKLLRFRPPLEPPPSSFYTGLISEIDDVGWERLDWLCLNLSALHIRICDAAGRDHILKVQLPAAYPEAAPLVTAQLPEQVKLPPWQPGSSGLQDLVRHHELAIASLQDLWACLEDLDREAWVLEPEKPTRADVSRRIALGGHCSLLLELDPERPRTRPAELRLLGSEAAAAPMRARLRAADAAPWDASMLPRENLERLLQMKLPTRATSAPDDISGDCCICYAYRLPTEPAVGGAASLGEAPDQSCGNPRCARPFHGRCLREWLQALPTSRRSFNTIFGECPYCSQPITVTAS</sequence>
<dbReference type="InterPro" id="IPR044037">
    <property type="entry name" value="FANCL_d3"/>
</dbReference>
<evidence type="ECO:0000313" key="5">
    <source>
        <dbReference type="EMBL" id="KAK9907449.1"/>
    </source>
</evidence>
<accession>A0ABR2YL01</accession>
<dbReference type="InterPro" id="IPR026848">
    <property type="entry name" value="Fancl"/>
</dbReference>